<organism evidence="6 7">
    <name type="scientific">Phialemonium thermophilum</name>
    <dbReference type="NCBI Taxonomy" id="223376"/>
    <lineage>
        <taxon>Eukaryota</taxon>
        <taxon>Fungi</taxon>
        <taxon>Dikarya</taxon>
        <taxon>Ascomycota</taxon>
        <taxon>Pezizomycotina</taxon>
        <taxon>Sordariomycetes</taxon>
        <taxon>Sordariomycetidae</taxon>
        <taxon>Cephalothecales</taxon>
        <taxon>Cephalothecaceae</taxon>
        <taxon>Phialemonium</taxon>
    </lineage>
</organism>
<dbReference type="PANTHER" id="PTHR46865">
    <property type="entry name" value="OXIDOREDUCTASE-RELATED"/>
    <property type="match status" value="1"/>
</dbReference>
<protein>
    <recommendedName>
        <fullName evidence="5">FAD-binding domain-containing protein</fullName>
    </recommendedName>
</protein>
<dbReference type="SUPFAM" id="SSF51905">
    <property type="entry name" value="FAD/NAD(P)-binding domain"/>
    <property type="match status" value="1"/>
</dbReference>
<dbReference type="Proteomes" id="UP001586593">
    <property type="component" value="Unassembled WGS sequence"/>
</dbReference>
<dbReference type="InterPro" id="IPR036188">
    <property type="entry name" value="FAD/NAD-bd_sf"/>
</dbReference>
<feature type="signal peptide" evidence="4">
    <location>
        <begin position="1"/>
        <end position="19"/>
    </location>
</feature>
<dbReference type="EMBL" id="JAZHXJ010000500">
    <property type="protein sequence ID" value="KAL1859005.1"/>
    <property type="molecule type" value="Genomic_DNA"/>
</dbReference>
<keyword evidence="1" id="KW-0285">Flavoprotein</keyword>
<keyword evidence="7" id="KW-1185">Reference proteome</keyword>
<dbReference type="Gene3D" id="3.30.9.10">
    <property type="entry name" value="D-Amino Acid Oxidase, subunit A, domain 2"/>
    <property type="match status" value="1"/>
</dbReference>
<proteinExistence type="predicted"/>
<dbReference type="PANTHER" id="PTHR46865:SF2">
    <property type="entry name" value="MONOOXYGENASE"/>
    <property type="match status" value="1"/>
</dbReference>
<dbReference type="PRINTS" id="PR00420">
    <property type="entry name" value="RNGMNOXGNASE"/>
</dbReference>
<keyword evidence="3" id="KW-0560">Oxidoreductase</keyword>
<dbReference type="Gene3D" id="3.50.50.60">
    <property type="entry name" value="FAD/NAD(P)-binding domain"/>
    <property type="match status" value="1"/>
</dbReference>
<evidence type="ECO:0000313" key="6">
    <source>
        <dbReference type="EMBL" id="KAL1859005.1"/>
    </source>
</evidence>
<keyword evidence="4" id="KW-0732">Signal</keyword>
<keyword evidence="2" id="KW-0274">FAD</keyword>
<name>A0ABR3WDC7_9PEZI</name>
<gene>
    <name evidence="6" type="ORF">VTK73DRAFT_7709</name>
</gene>
<evidence type="ECO:0000313" key="7">
    <source>
        <dbReference type="Proteomes" id="UP001586593"/>
    </source>
</evidence>
<feature type="chain" id="PRO_5045916475" description="FAD-binding domain-containing protein" evidence="4">
    <location>
        <begin position="20"/>
        <end position="433"/>
    </location>
</feature>
<dbReference type="InterPro" id="IPR051704">
    <property type="entry name" value="FAD_aromatic-hydroxylase"/>
</dbReference>
<reference evidence="6 7" key="1">
    <citation type="journal article" date="2024" name="Commun. Biol.">
        <title>Comparative genomic analysis of thermophilic fungi reveals convergent evolutionary adaptations and gene losses.</title>
        <authorList>
            <person name="Steindorff A.S."/>
            <person name="Aguilar-Pontes M.V."/>
            <person name="Robinson A.J."/>
            <person name="Andreopoulos B."/>
            <person name="LaButti K."/>
            <person name="Kuo A."/>
            <person name="Mondo S."/>
            <person name="Riley R."/>
            <person name="Otillar R."/>
            <person name="Haridas S."/>
            <person name="Lipzen A."/>
            <person name="Grimwood J."/>
            <person name="Schmutz J."/>
            <person name="Clum A."/>
            <person name="Reid I.D."/>
            <person name="Moisan M.C."/>
            <person name="Butler G."/>
            <person name="Nguyen T.T.M."/>
            <person name="Dewar K."/>
            <person name="Conant G."/>
            <person name="Drula E."/>
            <person name="Henrissat B."/>
            <person name="Hansel C."/>
            <person name="Singer S."/>
            <person name="Hutchinson M.I."/>
            <person name="de Vries R.P."/>
            <person name="Natvig D.O."/>
            <person name="Powell A.J."/>
            <person name="Tsang A."/>
            <person name="Grigoriev I.V."/>
        </authorList>
    </citation>
    <scope>NUCLEOTIDE SEQUENCE [LARGE SCALE GENOMIC DNA]</scope>
    <source>
        <strain evidence="6 7">ATCC 24622</strain>
    </source>
</reference>
<feature type="domain" description="FAD-binding" evidence="5">
    <location>
        <begin position="5"/>
        <end position="373"/>
    </location>
</feature>
<sequence>MAPLEILIVGCSIAGPSLASFLLLAPQPASQKPRITVLERSSGFRTQGQNVDIRSVGAQMIRKLGIEKEVHASSTGEKGVQWVTSDNRPWASIEAGDDDKGHTPTSDIEIMRGRLSRILYEKSKALSDRVQQQGGAGIEYIFGDHLDELDQDGAKVHVHFAKSGSRRAFDLVVGADGVQSLTRRMAWGVEGERERVRPLGVYGAFFSIPRRPETDTEWRRCYHTAGRRVLMLRPDMPSNRTTAFLYTINDKDPRLAQVGIDGRSSMGEQKALIKEYFEDAGWESQRIVREMMATDDFYYVSMEQVKMDRWSKGRVVLLGDAGYCATPMSGLGTTLALFGAYNLAGSLARYGDDVAAALDEYETRMRPFVTKAQDVKLGLFRFMNPESAWGVWLVDRFIRFMTWTRIINLLFLFKKPPKETEVVEDYGLETVKE</sequence>
<dbReference type="InterPro" id="IPR002938">
    <property type="entry name" value="FAD-bd"/>
</dbReference>
<accession>A0ABR3WDC7</accession>
<dbReference type="Pfam" id="PF01494">
    <property type="entry name" value="FAD_binding_3"/>
    <property type="match status" value="1"/>
</dbReference>
<evidence type="ECO:0000256" key="4">
    <source>
        <dbReference type="SAM" id="SignalP"/>
    </source>
</evidence>
<evidence type="ECO:0000256" key="1">
    <source>
        <dbReference type="ARBA" id="ARBA00022630"/>
    </source>
</evidence>
<evidence type="ECO:0000256" key="3">
    <source>
        <dbReference type="ARBA" id="ARBA00023002"/>
    </source>
</evidence>
<evidence type="ECO:0000256" key="2">
    <source>
        <dbReference type="ARBA" id="ARBA00022827"/>
    </source>
</evidence>
<comment type="caution">
    <text evidence="6">The sequence shown here is derived from an EMBL/GenBank/DDBJ whole genome shotgun (WGS) entry which is preliminary data.</text>
</comment>
<evidence type="ECO:0000259" key="5">
    <source>
        <dbReference type="Pfam" id="PF01494"/>
    </source>
</evidence>